<dbReference type="InterPro" id="IPR001478">
    <property type="entry name" value="PDZ"/>
</dbReference>
<organism evidence="3 4">
    <name type="scientific">Elysia chlorotica</name>
    <name type="common">Eastern emerald elysia</name>
    <name type="synonym">Sea slug</name>
    <dbReference type="NCBI Taxonomy" id="188477"/>
    <lineage>
        <taxon>Eukaryota</taxon>
        <taxon>Metazoa</taxon>
        <taxon>Spiralia</taxon>
        <taxon>Lophotrochozoa</taxon>
        <taxon>Mollusca</taxon>
        <taxon>Gastropoda</taxon>
        <taxon>Heterobranchia</taxon>
        <taxon>Euthyneura</taxon>
        <taxon>Panpulmonata</taxon>
        <taxon>Sacoglossa</taxon>
        <taxon>Placobranchoidea</taxon>
        <taxon>Plakobranchidae</taxon>
        <taxon>Elysia</taxon>
    </lineage>
</organism>
<comment type="caution">
    <text evidence="3">The sequence shown here is derived from an EMBL/GenBank/DDBJ whole genome shotgun (WGS) entry which is preliminary data.</text>
</comment>
<dbReference type="AlphaFoldDB" id="A0A433TDG2"/>
<name>A0A433TDG2_ELYCH</name>
<keyword evidence="4" id="KW-1185">Reference proteome</keyword>
<dbReference type="STRING" id="188477.A0A433TDG2"/>
<dbReference type="PANTHER" id="PTHR11324">
    <property type="entry name" value="IL16-RELATED"/>
    <property type="match status" value="1"/>
</dbReference>
<dbReference type="Pfam" id="PF00595">
    <property type="entry name" value="PDZ"/>
    <property type="match status" value="2"/>
</dbReference>
<protein>
    <recommendedName>
        <fullName evidence="2">PDZ domain-containing protein</fullName>
    </recommendedName>
</protein>
<dbReference type="Proteomes" id="UP000271974">
    <property type="component" value="Unassembled WGS sequence"/>
</dbReference>
<evidence type="ECO:0000256" key="1">
    <source>
        <dbReference type="SAM" id="MobiDB-lite"/>
    </source>
</evidence>
<accession>A0A433TDG2</accession>
<dbReference type="PROSITE" id="PS50106">
    <property type="entry name" value="PDZ"/>
    <property type="match status" value="2"/>
</dbReference>
<gene>
    <name evidence="3" type="ORF">EGW08_012667</name>
</gene>
<feature type="non-terminal residue" evidence="3">
    <location>
        <position position="1"/>
    </location>
</feature>
<dbReference type="OrthoDB" id="6022711at2759"/>
<dbReference type="Gene3D" id="2.30.42.10">
    <property type="match status" value="2"/>
</dbReference>
<evidence type="ECO:0000313" key="3">
    <source>
        <dbReference type="EMBL" id="RUS79573.1"/>
    </source>
</evidence>
<feature type="non-terminal residue" evidence="3">
    <location>
        <position position="214"/>
    </location>
</feature>
<evidence type="ECO:0000259" key="2">
    <source>
        <dbReference type="PROSITE" id="PS50106"/>
    </source>
</evidence>
<dbReference type="SMART" id="SM00228">
    <property type="entry name" value="PDZ"/>
    <property type="match status" value="2"/>
</dbReference>
<dbReference type="EMBL" id="RQTK01000443">
    <property type="protein sequence ID" value="RUS79573.1"/>
    <property type="molecule type" value="Genomic_DNA"/>
</dbReference>
<proteinExistence type="predicted"/>
<feature type="region of interest" description="Disordered" evidence="1">
    <location>
        <begin position="157"/>
        <end position="202"/>
    </location>
</feature>
<dbReference type="PANTHER" id="PTHR11324:SF16">
    <property type="entry name" value="PDZ DOMAIN-CONTAINING PROTEIN 2"/>
    <property type="match status" value="1"/>
</dbReference>
<reference evidence="3 4" key="1">
    <citation type="submission" date="2019-01" db="EMBL/GenBank/DDBJ databases">
        <title>A draft genome assembly of the solar-powered sea slug Elysia chlorotica.</title>
        <authorList>
            <person name="Cai H."/>
            <person name="Li Q."/>
            <person name="Fang X."/>
            <person name="Li J."/>
            <person name="Curtis N.E."/>
            <person name="Altenburger A."/>
            <person name="Shibata T."/>
            <person name="Feng M."/>
            <person name="Maeda T."/>
            <person name="Schwartz J.A."/>
            <person name="Shigenobu S."/>
            <person name="Lundholm N."/>
            <person name="Nishiyama T."/>
            <person name="Yang H."/>
            <person name="Hasebe M."/>
            <person name="Li S."/>
            <person name="Pierce S.K."/>
            <person name="Wang J."/>
        </authorList>
    </citation>
    <scope>NUCLEOTIDE SEQUENCE [LARGE SCALE GENOMIC DNA]</scope>
    <source>
        <strain evidence="3">EC2010</strain>
        <tissue evidence="3">Whole organism of an adult</tissue>
    </source>
</reference>
<feature type="domain" description="PDZ" evidence="2">
    <location>
        <begin position="73"/>
        <end position="146"/>
    </location>
</feature>
<sequence length="214" mass="22980">RDGRLKKGDELLMINGQSLIGLTHEEAVEVLRHSPDLVQIVVASKVNGTAPRVHGNNVSSTSSRSMRHTAPMTITVLKGIGGKGLGFSVVGGADSPKGYMGIFVRRIFSHGTVAENGLMKEGDEVLELNGMSMQGLTHQEALNLFRTLKKGPVTLTFRSRIPSPHSSRKYLPDGFPRESPDGSPVSTPNHSPYGSPRNSVGDIQFAQLDGNVID</sequence>
<feature type="compositionally biased region" description="Polar residues" evidence="1">
    <location>
        <begin position="184"/>
        <end position="198"/>
    </location>
</feature>
<evidence type="ECO:0000313" key="4">
    <source>
        <dbReference type="Proteomes" id="UP000271974"/>
    </source>
</evidence>
<dbReference type="InterPro" id="IPR036034">
    <property type="entry name" value="PDZ_sf"/>
</dbReference>
<dbReference type="SUPFAM" id="SSF50156">
    <property type="entry name" value="PDZ domain-like"/>
    <property type="match status" value="2"/>
</dbReference>
<feature type="domain" description="PDZ" evidence="2">
    <location>
        <begin position="1"/>
        <end position="46"/>
    </location>
</feature>